<dbReference type="EMBL" id="BPLR01015301">
    <property type="protein sequence ID" value="GIY75129.1"/>
    <property type="molecule type" value="Genomic_DNA"/>
</dbReference>
<keyword evidence="2" id="KW-1185">Reference proteome</keyword>
<evidence type="ECO:0000313" key="1">
    <source>
        <dbReference type="EMBL" id="GIY75129.1"/>
    </source>
</evidence>
<comment type="caution">
    <text evidence="1">The sequence shown here is derived from an EMBL/GenBank/DDBJ whole genome shotgun (WGS) entry which is preliminary data.</text>
</comment>
<gene>
    <name evidence="1" type="ORF">CEXT_283461</name>
</gene>
<evidence type="ECO:0000313" key="2">
    <source>
        <dbReference type="Proteomes" id="UP001054945"/>
    </source>
</evidence>
<dbReference type="Proteomes" id="UP001054945">
    <property type="component" value="Unassembled WGS sequence"/>
</dbReference>
<name>A0AAV4VYX7_CAEEX</name>
<reference evidence="1 2" key="1">
    <citation type="submission" date="2021-06" db="EMBL/GenBank/DDBJ databases">
        <title>Caerostris extrusa draft genome.</title>
        <authorList>
            <person name="Kono N."/>
            <person name="Arakawa K."/>
        </authorList>
    </citation>
    <scope>NUCLEOTIDE SEQUENCE [LARGE SCALE GENOMIC DNA]</scope>
</reference>
<protein>
    <submittedName>
        <fullName evidence="1">Uncharacterized protein</fullName>
    </submittedName>
</protein>
<dbReference type="AlphaFoldDB" id="A0AAV4VYX7"/>
<organism evidence="1 2">
    <name type="scientific">Caerostris extrusa</name>
    <name type="common">Bark spider</name>
    <name type="synonym">Caerostris bankana</name>
    <dbReference type="NCBI Taxonomy" id="172846"/>
    <lineage>
        <taxon>Eukaryota</taxon>
        <taxon>Metazoa</taxon>
        <taxon>Ecdysozoa</taxon>
        <taxon>Arthropoda</taxon>
        <taxon>Chelicerata</taxon>
        <taxon>Arachnida</taxon>
        <taxon>Araneae</taxon>
        <taxon>Araneomorphae</taxon>
        <taxon>Entelegynae</taxon>
        <taxon>Araneoidea</taxon>
        <taxon>Araneidae</taxon>
        <taxon>Caerostris</taxon>
    </lineage>
</organism>
<proteinExistence type="predicted"/>
<sequence length="76" mass="8764">MARDVFNAKVEEGFRKARMLQEMMLQNGLLRRIRRGSPVKSKLRLVTLIEGFHAMTRFHGPRTKSSLHKTPPMASD</sequence>
<accession>A0AAV4VYX7</accession>